<dbReference type="Gene3D" id="3.40.50.150">
    <property type="entry name" value="Vaccinia Virus protein VP39"/>
    <property type="match status" value="1"/>
</dbReference>
<dbReference type="InterPro" id="IPR025835">
    <property type="entry name" value="Thiopurine_S-MeTrfase"/>
</dbReference>
<accession>A0ABS0ADY0</accession>
<dbReference type="InterPro" id="IPR029063">
    <property type="entry name" value="SAM-dependent_MTases_sf"/>
</dbReference>
<feature type="binding site" evidence="9">
    <location>
        <position position="10"/>
    </location>
    <ligand>
        <name>S-adenosyl-L-methionine</name>
        <dbReference type="ChEBI" id="CHEBI:59789"/>
    </ligand>
</feature>
<feature type="binding site" evidence="9">
    <location>
        <position position="123"/>
    </location>
    <ligand>
        <name>S-adenosyl-L-methionine</name>
        <dbReference type="ChEBI" id="CHEBI:59789"/>
    </ligand>
</feature>
<dbReference type="InterPro" id="IPR008854">
    <property type="entry name" value="TPMT"/>
</dbReference>
<dbReference type="PROSITE" id="PS51585">
    <property type="entry name" value="SAM_MT_TPMT"/>
    <property type="match status" value="1"/>
</dbReference>
<dbReference type="PIRSF" id="PIRSF023956">
    <property type="entry name" value="Thiopurine_S-methyltransferase"/>
    <property type="match status" value="1"/>
</dbReference>
<gene>
    <name evidence="9" type="primary">tpm</name>
    <name evidence="10" type="ORF">ISO4_00953</name>
</gene>
<keyword evidence="6 9" id="KW-0489">Methyltransferase</keyword>
<dbReference type="EC" id="2.1.1.67" evidence="4 9"/>
<evidence type="ECO:0000256" key="3">
    <source>
        <dbReference type="ARBA" id="ARBA00008145"/>
    </source>
</evidence>
<feature type="binding site" evidence="9">
    <location>
        <position position="45"/>
    </location>
    <ligand>
        <name>S-adenosyl-L-methionine</name>
        <dbReference type="ChEBI" id="CHEBI:59789"/>
    </ligand>
</feature>
<evidence type="ECO:0000256" key="9">
    <source>
        <dbReference type="HAMAP-Rule" id="MF_00812"/>
    </source>
</evidence>
<keyword evidence="7 9" id="KW-0808">Transferase</keyword>
<keyword evidence="5 9" id="KW-0963">Cytoplasm</keyword>
<sequence>MEKQFWEEKWEAQELGFHLSFVHPILKRNLAAFDLPAGATVFLPLCGKTLDIGWLLEQELRVVGVELSELAVSQLFESLGVSPDVSSWGDGRVWRHGALTVFQGDVFALTAGDLGDVAMVYDRAALVAFPAAMRERYAAHLASVTARAPQLLITFEYDQDRMDGPPFAVPAEEVERLYGNSHALDCLSRKDVIDNQPAFRERGLDRFEEIAWRLAPL</sequence>
<dbReference type="EMBL" id="ARXR01000005">
    <property type="protein sequence ID" value="MBF5052351.1"/>
    <property type="molecule type" value="Genomic_DNA"/>
</dbReference>
<protein>
    <recommendedName>
        <fullName evidence="4 9">Thiopurine S-methyltransferase</fullName>
        <ecNumber evidence="4 9">2.1.1.67</ecNumber>
    </recommendedName>
    <alternativeName>
        <fullName evidence="9">Thiopurine methyltransferase</fullName>
    </alternativeName>
</protein>
<evidence type="ECO:0000256" key="5">
    <source>
        <dbReference type="ARBA" id="ARBA00022490"/>
    </source>
</evidence>
<dbReference type="NCBIfam" id="TIGR03840">
    <property type="entry name" value="TMPT_Se_Te"/>
    <property type="match status" value="1"/>
</dbReference>
<dbReference type="Pfam" id="PF05724">
    <property type="entry name" value="TPMT"/>
    <property type="match status" value="1"/>
</dbReference>
<evidence type="ECO:0000256" key="2">
    <source>
        <dbReference type="ARBA" id="ARBA00004496"/>
    </source>
</evidence>
<name>A0ABS0ADY0_9GAMM</name>
<dbReference type="PANTHER" id="PTHR10259:SF11">
    <property type="entry name" value="THIOPURINE S-METHYLTRANSFERASE"/>
    <property type="match status" value="1"/>
</dbReference>
<dbReference type="Proteomes" id="UP000644441">
    <property type="component" value="Unassembled WGS sequence"/>
</dbReference>
<dbReference type="RefSeq" id="WP_194855331.1">
    <property type="nucleotide sequence ID" value="NZ_ARXR01000005.1"/>
</dbReference>
<comment type="subcellular location">
    <subcellularLocation>
        <location evidence="2 9">Cytoplasm</location>
    </subcellularLocation>
</comment>
<dbReference type="InterPro" id="IPR022474">
    <property type="entry name" value="Thiopur_S-MeTfrase_Se/Te_detox"/>
</dbReference>
<dbReference type="HAMAP" id="MF_00812">
    <property type="entry name" value="Thiopur_methtran"/>
    <property type="match status" value="1"/>
</dbReference>
<comment type="caution">
    <text evidence="10">The sequence shown here is derived from an EMBL/GenBank/DDBJ whole genome shotgun (WGS) entry which is preliminary data.</text>
</comment>
<keyword evidence="8 9" id="KW-0949">S-adenosyl-L-methionine</keyword>
<dbReference type="NCBIfam" id="NF009732">
    <property type="entry name" value="PRK13255.1"/>
    <property type="match status" value="1"/>
</dbReference>
<evidence type="ECO:0000256" key="8">
    <source>
        <dbReference type="ARBA" id="ARBA00022691"/>
    </source>
</evidence>
<evidence type="ECO:0000313" key="10">
    <source>
        <dbReference type="EMBL" id="MBF5052351.1"/>
    </source>
</evidence>
<proteinExistence type="inferred from homology"/>
<evidence type="ECO:0000256" key="7">
    <source>
        <dbReference type="ARBA" id="ARBA00022679"/>
    </source>
</evidence>
<evidence type="ECO:0000256" key="1">
    <source>
        <dbReference type="ARBA" id="ARBA00000903"/>
    </source>
</evidence>
<evidence type="ECO:0000256" key="4">
    <source>
        <dbReference type="ARBA" id="ARBA00011905"/>
    </source>
</evidence>
<reference evidence="10 11" key="1">
    <citation type="submission" date="2012-09" db="EMBL/GenBank/DDBJ databases">
        <title>Genome Sequence of alkane-degrading Bacterium Alcanivorax venustensis ISO4.</title>
        <authorList>
            <person name="Lai Q."/>
            <person name="Shao Z."/>
        </authorList>
    </citation>
    <scope>NUCLEOTIDE SEQUENCE [LARGE SCALE GENOMIC DNA]</scope>
    <source>
        <strain evidence="10 11">ISO4</strain>
    </source>
</reference>
<feature type="binding site" evidence="9">
    <location>
        <position position="66"/>
    </location>
    <ligand>
        <name>S-adenosyl-L-methionine</name>
        <dbReference type="ChEBI" id="CHEBI:59789"/>
    </ligand>
</feature>
<dbReference type="PANTHER" id="PTHR10259">
    <property type="entry name" value="THIOPURINE S-METHYLTRANSFERASE"/>
    <property type="match status" value="1"/>
</dbReference>
<keyword evidence="11" id="KW-1185">Reference proteome</keyword>
<dbReference type="SUPFAM" id="SSF53335">
    <property type="entry name" value="S-adenosyl-L-methionine-dependent methyltransferases"/>
    <property type="match status" value="1"/>
</dbReference>
<organism evidence="10 11">
    <name type="scientific">Alloalcanivorax venustensis ISO4</name>
    <dbReference type="NCBI Taxonomy" id="1177184"/>
    <lineage>
        <taxon>Bacteria</taxon>
        <taxon>Pseudomonadati</taxon>
        <taxon>Pseudomonadota</taxon>
        <taxon>Gammaproteobacteria</taxon>
        <taxon>Oceanospirillales</taxon>
        <taxon>Alcanivoracaceae</taxon>
        <taxon>Alloalcanivorax</taxon>
    </lineage>
</organism>
<comment type="catalytic activity">
    <reaction evidence="1 9">
        <text>S-adenosyl-L-methionine + a thiopurine = S-adenosyl-L-homocysteine + a thiopurine S-methylether.</text>
        <dbReference type="EC" id="2.1.1.67"/>
    </reaction>
</comment>
<evidence type="ECO:0000256" key="6">
    <source>
        <dbReference type="ARBA" id="ARBA00022603"/>
    </source>
</evidence>
<evidence type="ECO:0000313" key="11">
    <source>
        <dbReference type="Proteomes" id="UP000644441"/>
    </source>
</evidence>
<comment type="similarity">
    <text evidence="3 9">Belongs to the class I-like SAM-binding methyltransferase superfamily. TPMT family.</text>
</comment>